<dbReference type="NCBIfam" id="NF002172">
    <property type="entry name" value="PRK01018.1"/>
    <property type="match status" value="1"/>
</dbReference>
<keyword evidence="2 5" id="KW-0689">Ribosomal protein</keyword>
<dbReference type="GO" id="GO:0003723">
    <property type="term" value="F:RNA binding"/>
    <property type="evidence" value="ECO:0007669"/>
    <property type="project" value="InterPro"/>
</dbReference>
<comment type="caution">
    <text evidence="7">The sequence shown here is derived from an EMBL/GenBank/DDBJ whole genome shotgun (WGS) entry which is preliminary data.</text>
</comment>
<dbReference type="GO" id="GO:0006412">
    <property type="term" value="P:translation"/>
    <property type="evidence" value="ECO:0007669"/>
    <property type="project" value="UniProtKB-UniRule"/>
</dbReference>
<dbReference type="InterPro" id="IPR039109">
    <property type="entry name" value="Ribosomal_eL30-like"/>
</dbReference>
<dbReference type="InterPro" id="IPR004038">
    <property type="entry name" value="Ribosomal_eL8/eL30/eS12/Gad45"/>
</dbReference>
<organism evidence="7">
    <name type="scientific">Fervidicoccus fontis</name>
    <dbReference type="NCBI Taxonomy" id="683846"/>
    <lineage>
        <taxon>Archaea</taxon>
        <taxon>Thermoproteota</taxon>
        <taxon>Thermoprotei</taxon>
        <taxon>Fervidicoccales</taxon>
        <taxon>Fervidicoccaceae</taxon>
        <taxon>Fervidicoccus</taxon>
    </lineage>
</organism>
<comment type="similarity">
    <text evidence="1 5">Belongs to the eukaryotic ribosomal protein eL30 family.</text>
</comment>
<dbReference type="PANTHER" id="PTHR11449">
    <property type="entry name" value="RIBOSOMAL PROTEIN L30"/>
    <property type="match status" value="1"/>
</dbReference>
<dbReference type="SUPFAM" id="SSF55315">
    <property type="entry name" value="L30e-like"/>
    <property type="match status" value="1"/>
</dbReference>
<gene>
    <name evidence="5" type="primary">rpl30e</name>
    <name evidence="7" type="ORF">ENM78_04265</name>
</gene>
<dbReference type="HAMAP" id="MF_00481">
    <property type="entry name" value="Ribosomal_eL30"/>
    <property type="match status" value="1"/>
</dbReference>
<dbReference type="InterPro" id="IPR000231">
    <property type="entry name" value="Ribosomal_eL30"/>
</dbReference>
<evidence type="ECO:0000256" key="3">
    <source>
        <dbReference type="ARBA" id="ARBA00023274"/>
    </source>
</evidence>
<feature type="domain" description="Ribosomal protein eL8/eL30/eS12/Gadd45" evidence="6">
    <location>
        <begin position="5"/>
        <end position="96"/>
    </location>
</feature>
<protein>
    <recommendedName>
        <fullName evidence="4 5">Large ribosomal subunit protein eL30</fullName>
    </recommendedName>
</protein>
<dbReference type="PROSITE" id="PS00709">
    <property type="entry name" value="RIBOSOMAL_L30E_1"/>
    <property type="match status" value="1"/>
</dbReference>
<name>A0A7J3ZKL3_9CREN</name>
<evidence type="ECO:0000256" key="4">
    <source>
        <dbReference type="ARBA" id="ARBA00035231"/>
    </source>
</evidence>
<keyword evidence="3 5" id="KW-0687">Ribonucleoprotein</keyword>
<evidence type="ECO:0000256" key="2">
    <source>
        <dbReference type="ARBA" id="ARBA00022980"/>
    </source>
</evidence>
<dbReference type="Gene3D" id="3.30.1330.30">
    <property type="match status" value="1"/>
</dbReference>
<dbReference type="AlphaFoldDB" id="A0A7J3ZKL3"/>
<proteinExistence type="inferred from homology"/>
<dbReference type="EMBL" id="DRZC01000060">
    <property type="protein sequence ID" value="HHQ80646.1"/>
    <property type="molecule type" value="Genomic_DNA"/>
</dbReference>
<dbReference type="GO" id="GO:0003735">
    <property type="term" value="F:structural constituent of ribosome"/>
    <property type="evidence" value="ECO:0007669"/>
    <property type="project" value="InterPro"/>
</dbReference>
<evidence type="ECO:0000256" key="1">
    <source>
        <dbReference type="ARBA" id="ARBA00007326"/>
    </source>
</evidence>
<evidence type="ECO:0000256" key="5">
    <source>
        <dbReference type="HAMAP-Rule" id="MF_00481"/>
    </source>
</evidence>
<dbReference type="InterPro" id="IPR022991">
    <property type="entry name" value="Ribosomal_eL30_CS"/>
</dbReference>
<evidence type="ECO:0000259" key="6">
    <source>
        <dbReference type="Pfam" id="PF01248"/>
    </source>
</evidence>
<reference evidence="7" key="1">
    <citation type="journal article" date="2020" name="mSystems">
        <title>Genome- and Community-Level Interaction Insights into Carbon Utilization and Element Cycling Functions of Hydrothermarchaeota in Hydrothermal Sediment.</title>
        <authorList>
            <person name="Zhou Z."/>
            <person name="Liu Y."/>
            <person name="Xu W."/>
            <person name="Pan J."/>
            <person name="Luo Z.H."/>
            <person name="Li M."/>
        </authorList>
    </citation>
    <scope>NUCLEOTIDE SEQUENCE [LARGE SCALE GENOMIC DNA]</scope>
    <source>
        <strain evidence="7">SpSt-1116</strain>
    </source>
</reference>
<dbReference type="PROSITE" id="PS00993">
    <property type="entry name" value="RIBOSOMAL_L30E_2"/>
    <property type="match status" value="1"/>
</dbReference>
<dbReference type="Pfam" id="PF01248">
    <property type="entry name" value="Ribosomal_L7Ae"/>
    <property type="match status" value="1"/>
</dbReference>
<evidence type="ECO:0000313" key="7">
    <source>
        <dbReference type="EMBL" id="HHQ80646.1"/>
    </source>
</evidence>
<sequence>MSSGLERELRTAYITGKVVLGSKSTIKLLKLGKVKLVVVAANADPMIRSDIEYYAQFSSTPILTFNGTSLELGALLGKPFPIQALAVLDPGESHVMELVEEAKAGG</sequence>
<accession>A0A7J3ZKL3</accession>
<dbReference type="InterPro" id="IPR029064">
    <property type="entry name" value="Ribosomal_eL30-like_sf"/>
</dbReference>
<dbReference type="GO" id="GO:0022625">
    <property type="term" value="C:cytosolic large ribosomal subunit"/>
    <property type="evidence" value="ECO:0007669"/>
    <property type="project" value="InterPro"/>
</dbReference>